<keyword evidence="3" id="KW-1185">Reference proteome</keyword>
<evidence type="ECO:0000313" key="2">
    <source>
        <dbReference type="EMBL" id="KAF1002613.1"/>
    </source>
</evidence>
<protein>
    <submittedName>
        <fullName evidence="2">Uncharacterized protein</fullName>
    </submittedName>
</protein>
<sequence>LDMFDHITAIIRGEIYGSKEDIAHLCAHGKQLVKNAFNYGVFQDFPAEDRREQEISKRPKPKKKVTKEDEAELMHPDGKGFRLMKYPTGKLLTWVIRHLILLMRDLRICEEVNLCSNL</sequence>
<gene>
    <name evidence="2" type="ORF">AG4045_017345</name>
</gene>
<feature type="non-terminal residue" evidence="2">
    <location>
        <position position="118"/>
    </location>
</feature>
<dbReference type="AlphaFoldDB" id="A0A6L5BB93"/>
<dbReference type="EMBL" id="WRXP01000766">
    <property type="protein sequence ID" value="KAF1002613.1"/>
    <property type="molecule type" value="Genomic_DNA"/>
</dbReference>
<reference evidence="2" key="1">
    <citation type="submission" date="2020-01" db="EMBL/GenBank/DDBJ databases">
        <title>The Celery Genome Sequence Reveals Sequential Paleo-tetraploidization, Resistance Gene Elimination, Karyotype Evolution, and Functional Innovation in Apiales.</title>
        <authorList>
            <person name="Song X."/>
        </authorList>
    </citation>
    <scope>NUCLEOTIDE SEQUENCE</scope>
    <source>
        <tissue evidence="2">Leaf</tissue>
    </source>
</reference>
<organism evidence="2 3">
    <name type="scientific">Apium graveolens</name>
    <name type="common">Celery</name>
    <dbReference type="NCBI Taxonomy" id="4045"/>
    <lineage>
        <taxon>Eukaryota</taxon>
        <taxon>Viridiplantae</taxon>
        <taxon>Streptophyta</taxon>
        <taxon>Embryophyta</taxon>
        <taxon>Tracheophyta</taxon>
        <taxon>Spermatophyta</taxon>
        <taxon>Magnoliopsida</taxon>
        <taxon>eudicotyledons</taxon>
        <taxon>Gunneridae</taxon>
        <taxon>Pentapetalae</taxon>
        <taxon>asterids</taxon>
        <taxon>campanulids</taxon>
        <taxon>Apiales</taxon>
        <taxon>Apiaceae</taxon>
        <taxon>Apioideae</taxon>
        <taxon>apioid superclade</taxon>
        <taxon>Apieae</taxon>
        <taxon>Apium</taxon>
    </lineage>
</organism>
<name>A0A6L5BB93_APIGR</name>
<dbReference type="Proteomes" id="UP000593563">
    <property type="component" value="Unassembled WGS sequence"/>
</dbReference>
<accession>A0A6L5BB93</accession>
<comment type="caution">
    <text evidence="2">The sequence shown here is derived from an EMBL/GenBank/DDBJ whole genome shotgun (WGS) entry which is preliminary data.</text>
</comment>
<evidence type="ECO:0000256" key="1">
    <source>
        <dbReference type="SAM" id="MobiDB-lite"/>
    </source>
</evidence>
<proteinExistence type="predicted"/>
<feature type="region of interest" description="Disordered" evidence="1">
    <location>
        <begin position="49"/>
        <end position="71"/>
    </location>
</feature>
<feature type="non-terminal residue" evidence="2">
    <location>
        <position position="1"/>
    </location>
</feature>
<evidence type="ECO:0000313" key="3">
    <source>
        <dbReference type="Proteomes" id="UP000593563"/>
    </source>
</evidence>